<organism evidence="1">
    <name type="scientific">Spongospora subterranea</name>
    <dbReference type="NCBI Taxonomy" id="70186"/>
    <lineage>
        <taxon>Eukaryota</taxon>
        <taxon>Sar</taxon>
        <taxon>Rhizaria</taxon>
        <taxon>Endomyxa</taxon>
        <taxon>Phytomyxea</taxon>
        <taxon>Plasmodiophorida</taxon>
        <taxon>Plasmodiophoridae</taxon>
        <taxon>Spongospora</taxon>
    </lineage>
</organism>
<dbReference type="AlphaFoldDB" id="A0A0H5RA60"/>
<accession>A0A0H5RA60</accession>
<proteinExistence type="predicted"/>
<name>A0A0H5RA60_9EUKA</name>
<protein>
    <submittedName>
        <fullName evidence="1">Uncharacterized protein</fullName>
    </submittedName>
</protein>
<evidence type="ECO:0000313" key="1">
    <source>
        <dbReference type="EMBL" id="CRZ10973.1"/>
    </source>
</evidence>
<reference evidence="1" key="1">
    <citation type="submission" date="2015-04" db="EMBL/GenBank/DDBJ databases">
        <title>The genome sequence of the plant pathogenic Rhizarian Plasmodiophora brassicae reveals insights in its biotrophic life cycle and the origin of chitin synthesis.</title>
        <authorList>
            <person name="Schwelm A."/>
            <person name="Fogelqvist J."/>
            <person name="Knaust A."/>
            <person name="Julke S."/>
            <person name="Lilja T."/>
            <person name="Dhandapani V."/>
            <person name="Bonilla-Rosso G."/>
            <person name="Karlsson M."/>
            <person name="Shevchenko A."/>
            <person name="Choi S.R."/>
            <person name="Kim H.G."/>
            <person name="Park J.Y."/>
            <person name="Lim Y.P."/>
            <person name="Ludwig-Muller J."/>
            <person name="Dixelius C."/>
        </authorList>
    </citation>
    <scope>NUCLEOTIDE SEQUENCE</scope>
    <source>
        <tissue evidence="1">Potato root galls</tissue>
    </source>
</reference>
<dbReference type="EMBL" id="HACM01010531">
    <property type="protein sequence ID" value="CRZ10973.1"/>
    <property type="molecule type" value="Transcribed_RNA"/>
</dbReference>
<sequence>MIMYVSCRWGTHRISHCCSQIRTSFFSSSIPQFLQSIQHSQSSISNECTRMANEALVHVNNFSDSECVHLVDSMTMSRFLHRPLLEAIAARAHSISDSPHFIPLLVGLVNAGYRDRTLFDIAAANINPDSLSPCQLSALLPALLPSSSSGNRGNIFVRHCRRTMRSYSNLDFQRLIKAAPSSSGPVFFRHASRDLHYRVGNVDIQYLSSMIADIASRAGTSCIPHHLLHRACMRLIRSHDDNLNPLSLLLPVLFQSSGCKGLLTLLSGRISSAIDGQMSVLPDDLLRQFILSIPDTIPLSMLSSYLPTQSFEDLIQLYYMRCPHTNDVVLAEINARIHAIDNTSELVNIGSIVNDCTKLMAATMSRCAQLQPNSDDICKLISINARDIPLSLAMVIYRTLLTNQGRDTDHLLPMFVRISRLGLGRDIAVNVAQTLLSRPEHQQQHSHLLELVWALTIIESFDEDIWDAVLSRLALIPSIVTGRHLPRFYIFSELYRAHFGVPISEKYPALACVITMGHQEFISQEGNRPGAWQCPTTGVVADAVNEIDRIAVIVNRNDMLIGYRIRPCEIARRNILHARGWEIRSAPSLSVVYDILSPRSAFHKYINKP</sequence>